<name>A0A451ATU0_9GAMM</name>
<organism evidence="2">
    <name type="scientific">Candidatus Kentrum sp. UNK</name>
    <dbReference type="NCBI Taxonomy" id="2126344"/>
    <lineage>
        <taxon>Bacteria</taxon>
        <taxon>Pseudomonadati</taxon>
        <taxon>Pseudomonadota</taxon>
        <taxon>Gammaproteobacteria</taxon>
        <taxon>Candidatus Kentrum</taxon>
    </lineage>
</organism>
<protein>
    <submittedName>
        <fullName evidence="2">Uncharacterized protein</fullName>
    </submittedName>
</protein>
<dbReference type="AlphaFoldDB" id="A0A451ATU0"/>
<reference evidence="2" key="1">
    <citation type="submission" date="2019-02" db="EMBL/GenBank/DDBJ databases">
        <authorList>
            <person name="Gruber-Vodicka R. H."/>
            <person name="Seah K. B. B."/>
        </authorList>
    </citation>
    <scope>NUCLEOTIDE SEQUENCE</scope>
    <source>
        <strain evidence="2">BECK_BY19</strain>
        <strain evidence="1">BECK_BY8</strain>
    </source>
</reference>
<proteinExistence type="predicted"/>
<dbReference type="EMBL" id="CAADFZ010000013">
    <property type="protein sequence ID" value="VFK60762.1"/>
    <property type="molecule type" value="Genomic_DNA"/>
</dbReference>
<evidence type="ECO:0000313" key="2">
    <source>
        <dbReference type="EMBL" id="VFK69456.1"/>
    </source>
</evidence>
<dbReference type="EMBL" id="CAADGD010000014">
    <property type="protein sequence ID" value="VFK69456.1"/>
    <property type="molecule type" value="Genomic_DNA"/>
</dbReference>
<evidence type="ECO:0000313" key="1">
    <source>
        <dbReference type="EMBL" id="VFK60762.1"/>
    </source>
</evidence>
<gene>
    <name evidence="1" type="ORF">BECKUNK1418G_GA0071005_101312</name>
    <name evidence="2" type="ORF">BECKUNK1418H_GA0071006_101412</name>
</gene>
<accession>A0A451ATU0</accession>
<sequence length="61" mass="6499">MNPYSLEILAGIPTVVYDFFTALTVAPLIRNADAWLGLDLASESALATGLVMGIMINVSEK</sequence>